<evidence type="ECO:0000313" key="2">
    <source>
        <dbReference type="Proteomes" id="UP000692954"/>
    </source>
</evidence>
<dbReference type="OrthoDB" id="302887at2759"/>
<dbReference type="AlphaFoldDB" id="A0A8S1LKJ1"/>
<keyword evidence="2" id="KW-1185">Reference proteome</keyword>
<proteinExistence type="predicted"/>
<name>A0A8S1LKJ1_9CILI</name>
<evidence type="ECO:0000313" key="1">
    <source>
        <dbReference type="EMBL" id="CAD8065863.1"/>
    </source>
</evidence>
<gene>
    <name evidence="1" type="ORF">PSON_ATCC_30995.1.T0210008</name>
</gene>
<protein>
    <submittedName>
        <fullName evidence="1">Uncharacterized protein</fullName>
    </submittedName>
</protein>
<reference evidence="1" key="1">
    <citation type="submission" date="2021-01" db="EMBL/GenBank/DDBJ databases">
        <authorList>
            <consortium name="Genoscope - CEA"/>
            <person name="William W."/>
        </authorList>
    </citation>
    <scope>NUCLEOTIDE SEQUENCE</scope>
</reference>
<comment type="caution">
    <text evidence="1">The sequence shown here is derived from an EMBL/GenBank/DDBJ whole genome shotgun (WGS) entry which is preliminary data.</text>
</comment>
<accession>A0A8S1LKJ1</accession>
<dbReference type="Proteomes" id="UP000692954">
    <property type="component" value="Unassembled WGS sequence"/>
</dbReference>
<dbReference type="EMBL" id="CAJJDN010000021">
    <property type="protein sequence ID" value="CAD8065863.1"/>
    <property type="molecule type" value="Genomic_DNA"/>
</dbReference>
<sequence length="328" mass="39299">MSSILQHQKRVQEEKKELVTKQIKKEKRKNQYTLEFQFGSNIDMSMLKQIQQFSQVLPPSIPQNIVFRLNSNIQIPQLTCRDYQLGNLSIDPHSFNYKVIRYDKCKNTHVFYFEPIERQYTPMTIIKEIFGKKNEQLAKIFNNLHNNKLNIEKYNIVNENELEEFERLITTAYSLYISKYKNGVITSIARGMNEQYLKLIGINEAIIYDYLSSTGCLPWPYKQNENTQWDSDLLQLFSCDESNNSITGQAINYNGNLFPVILTQFNYYLYNETEQSYTQYKYYVYEYNLKWSNDNQIHQNYLNYFNKRLDYLESINPNSIKRCKYKFI</sequence>
<organism evidence="1 2">
    <name type="scientific">Paramecium sonneborni</name>
    <dbReference type="NCBI Taxonomy" id="65129"/>
    <lineage>
        <taxon>Eukaryota</taxon>
        <taxon>Sar</taxon>
        <taxon>Alveolata</taxon>
        <taxon>Ciliophora</taxon>
        <taxon>Intramacronucleata</taxon>
        <taxon>Oligohymenophorea</taxon>
        <taxon>Peniculida</taxon>
        <taxon>Parameciidae</taxon>
        <taxon>Paramecium</taxon>
    </lineage>
</organism>